<protein>
    <submittedName>
        <fullName evidence="2">Uncharacterized protein</fullName>
    </submittedName>
</protein>
<comment type="caution">
    <text evidence="2">The sequence shown here is derived from an EMBL/GenBank/DDBJ whole genome shotgun (WGS) entry which is preliminary data.</text>
</comment>
<feature type="region of interest" description="Disordered" evidence="1">
    <location>
        <begin position="73"/>
        <end position="116"/>
    </location>
</feature>
<gene>
    <name evidence="2" type="ORF">GNF76_01630</name>
</gene>
<accession>A0A6I3W4U9</accession>
<reference evidence="2 3" key="1">
    <citation type="submission" date="2019-11" db="EMBL/GenBank/DDBJ databases">
        <title>Pseudomonas karstica sp. nov. and Pseudomonas spelaei sp. nov. from karst caves.</title>
        <authorList>
            <person name="Zeman M."/>
        </authorList>
    </citation>
    <scope>NUCLEOTIDE SEQUENCE [LARGE SCALE GENOMIC DNA]</scope>
    <source>
        <strain evidence="2 3">CCM 7893</strain>
    </source>
</reference>
<organism evidence="2 3">
    <name type="scientific">Pseudomonas spelaei</name>
    <dbReference type="NCBI Taxonomy" id="1055469"/>
    <lineage>
        <taxon>Bacteria</taxon>
        <taxon>Pseudomonadati</taxon>
        <taxon>Pseudomonadota</taxon>
        <taxon>Gammaproteobacteria</taxon>
        <taxon>Pseudomonadales</taxon>
        <taxon>Pseudomonadaceae</taxon>
        <taxon>Pseudomonas</taxon>
    </lineage>
</organism>
<keyword evidence="3" id="KW-1185">Reference proteome</keyword>
<sequence>MKKSTRSYDDKDCIGGTEAEGGVTPCHLRFPDDDSYIRRYKSLFVIYSAVSCQGFLKARNHLRLKKQTLRGATTMHEIPNLPFPSLHETEQPTPQQASSKQPEPVQAKPVDRESQD</sequence>
<evidence type="ECO:0000256" key="1">
    <source>
        <dbReference type="SAM" id="MobiDB-lite"/>
    </source>
</evidence>
<feature type="region of interest" description="Disordered" evidence="1">
    <location>
        <begin position="1"/>
        <end position="20"/>
    </location>
</feature>
<name>A0A6I3W4U9_9PSED</name>
<dbReference type="AlphaFoldDB" id="A0A6I3W4U9"/>
<proteinExistence type="predicted"/>
<evidence type="ECO:0000313" key="2">
    <source>
        <dbReference type="EMBL" id="MUF03014.1"/>
    </source>
</evidence>
<feature type="compositionally biased region" description="Polar residues" evidence="1">
    <location>
        <begin position="91"/>
        <end position="101"/>
    </location>
</feature>
<evidence type="ECO:0000313" key="3">
    <source>
        <dbReference type="Proteomes" id="UP000438196"/>
    </source>
</evidence>
<dbReference type="Proteomes" id="UP000438196">
    <property type="component" value="Unassembled WGS sequence"/>
</dbReference>
<feature type="compositionally biased region" description="Basic and acidic residues" evidence="1">
    <location>
        <begin position="1"/>
        <end position="13"/>
    </location>
</feature>
<dbReference type="EMBL" id="WNNK01000001">
    <property type="protein sequence ID" value="MUF03014.1"/>
    <property type="molecule type" value="Genomic_DNA"/>
</dbReference>
<dbReference type="OrthoDB" id="6968606at2"/>